<dbReference type="EMBL" id="CAEZXP010000002">
    <property type="protein sequence ID" value="CAB4696927.1"/>
    <property type="molecule type" value="Genomic_DNA"/>
</dbReference>
<sequence length="224" mass="23549">MFRTVTVVGRGRVGAAVAERLAERGIEVADDGDLQLLCVPDAAISEVAAAIPIGPWVAHVSGATQLGALAPHVNRFSVHPLQTFRRGGGAAQLDGAFAAISADDGDGMRHARWLAETLGLAPFELSDSVRPLYHAGASIASNYLVTLFRSAAALFAEAGAPPEALVPLLERTIENGFDLTGPIARGDTDTVLRHETAISASSHPELREMYDVLARLTQSQHSAP</sequence>
<dbReference type="InterPro" id="IPR036291">
    <property type="entry name" value="NAD(P)-bd_dom_sf"/>
</dbReference>
<evidence type="ECO:0000313" key="2">
    <source>
        <dbReference type="EMBL" id="CAB4696927.1"/>
    </source>
</evidence>
<dbReference type="InterPro" id="IPR018931">
    <property type="entry name" value="DUF2520"/>
</dbReference>
<dbReference type="InterPro" id="IPR008927">
    <property type="entry name" value="6-PGluconate_DH-like_C_sf"/>
</dbReference>
<evidence type="ECO:0000259" key="1">
    <source>
        <dbReference type="Pfam" id="PF10728"/>
    </source>
</evidence>
<protein>
    <submittedName>
        <fullName evidence="2">Unannotated protein</fullName>
    </submittedName>
</protein>
<dbReference type="PANTHER" id="PTHR40459">
    <property type="entry name" value="CONSERVED HYPOTHETICAL ALANINE AND LEUCINE RICH PROTEIN"/>
    <property type="match status" value="1"/>
</dbReference>
<dbReference type="SUPFAM" id="SSF51735">
    <property type="entry name" value="NAD(P)-binding Rossmann-fold domains"/>
    <property type="match status" value="1"/>
</dbReference>
<dbReference type="Pfam" id="PF10728">
    <property type="entry name" value="DUF2520"/>
    <property type="match status" value="1"/>
</dbReference>
<dbReference type="AlphaFoldDB" id="A0A6J6PEB8"/>
<dbReference type="PANTHER" id="PTHR40459:SF1">
    <property type="entry name" value="CONSERVED HYPOTHETICAL ALANINE AND LEUCINE RICH PROTEIN"/>
    <property type="match status" value="1"/>
</dbReference>
<gene>
    <name evidence="2" type="ORF">UFOPK2399_01090</name>
</gene>
<dbReference type="SUPFAM" id="SSF48179">
    <property type="entry name" value="6-phosphogluconate dehydrogenase C-terminal domain-like"/>
    <property type="match status" value="1"/>
</dbReference>
<dbReference type="Gene3D" id="3.40.50.720">
    <property type="entry name" value="NAD(P)-binding Rossmann-like Domain"/>
    <property type="match status" value="1"/>
</dbReference>
<dbReference type="Gene3D" id="1.10.1040.20">
    <property type="entry name" value="ProC-like, C-terminal domain"/>
    <property type="match status" value="1"/>
</dbReference>
<reference evidence="2" key="1">
    <citation type="submission" date="2020-05" db="EMBL/GenBank/DDBJ databases">
        <authorList>
            <person name="Chiriac C."/>
            <person name="Salcher M."/>
            <person name="Ghai R."/>
            <person name="Kavagutti S V."/>
        </authorList>
    </citation>
    <scope>NUCLEOTIDE SEQUENCE</scope>
</reference>
<dbReference type="InterPro" id="IPR037108">
    <property type="entry name" value="TM1727-like_C_sf"/>
</dbReference>
<organism evidence="2">
    <name type="scientific">freshwater metagenome</name>
    <dbReference type="NCBI Taxonomy" id="449393"/>
    <lineage>
        <taxon>unclassified sequences</taxon>
        <taxon>metagenomes</taxon>
        <taxon>ecological metagenomes</taxon>
    </lineage>
</organism>
<feature type="domain" description="DUF2520" evidence="1">
    <location>
        <begin position="98"/>
        <end position="215"/>
    </location>
</feature>
<accession>A0A6J6PEB8</accession>
<name>A0A6J6PEB8_9ZZZZ</name>
<proteinExistence type="predicted"/>